<dbReference type="OrthoDB" id="9984024at2759"/>
<gene>
    <name evidence="10" type="ORF">G7Y89_g15096</name>
</gene>
<organism evidence="10 11">
    <name type="scientific">Cudoniella acicularis</name>
    <dbReference type="NCBI Taxonomy" id="354080"/>
    <lineage>
        <taxon>Eukaryota</taxon>
        <taxon>Fungi</taxon>
        <taxon>Dikarya</taxon>
        <taxon>Ascomycota</taxon>
        <taxon>Pezizomycotina</taxon>
        <taxon>Leotiomycetes</taxon>
        <taxon>Helotiales</taxon>
        <taxon>Tricladiaceae</taxon>
        <taxon>Cudoniella</taxon>
    </lineage>
</organism>
<evidence type="ECO:0000256" key="3">
    <source>
        <dbReference type="ARBA" id="ARBA00012350"/>
    </source>
</evidence>
<keyword evidence="5" id="KW-0378">Hydrolase</keyword>
<feature type="region of interest" description="Disordered" evidence="8">
    <location>
        <begin position="1"/>
        <end position="110"/>
    </location>
</feature>
<dbReference type="EMBL" id="JAAMPI010002201">
    <property type="protein sequence ID" value="KAF4617052.1"/>
    <property type="molecule type" value="Genomic_DNA"/>
</dbReference>
<accession>A0A8H4VPB8</accession>
<keyword evidence="9" id="KW-1133">Transmembrane helix</keyword>
<dbReference type="SUPFAM" id="SSF48208">
    <property type="entry name" value="Six-hairpin glycosidases"/>
    <property type="match status" value="1"/>
</dbReference>
<dbReference type="GO" id="GO:0008496">
    <property type="term" value="F:mannan endo-1,6-alpha-mannosidase activity"/>
    <property type="evidence" value="ECO:0007669"/>
    <property type="project" value="UniProtKB-EC"/>
</dbReference>
<protein>
    <recommendedName>
        <fullName evidence="3">mannan endo-1,6-alpha-mannosidase</fullName>
        <ecNumber evidence="3">3.2.1.101</ecNumber>
    </recommendedName>
</protein>
<sequence length="826" mass="92383">MTAQRASPIASAQKDGIVGDTTAESGSDSGELKKQKQPETDQRLGSKPRGRDDTAEQLGEQDAEANNGKRSSPATSSTSKTPTGKTASSKTLPSETQPNRFAKWKPKDPDSCRWRDAPTIFIFGTPGPHRLEVTQTLFGPHSKDPLTASVGYHRVVVDGKEKRLLIGPDLDRIRNGSVSDIVQDLRQWTEKHLQDKYLRLEATIYIHDITSSTFSSRLNLLSLVVFTQFVLKEKIPSVGLVSTHWIPMDIKFKRFTRESTNLQDLLASDWGLLVERGAMSFHLPTPSIAVERMIPEILKIDYLPERFYEQEDRGTLKHMVDWDWQDYIKEPGTQRRNDMSKNRSYGLVGGNIPLWRRSQQYSPRRSILYKRITYGSWVHALVLLVALFFFIPQFLAAYRFAGEFAFGQALDAEGGVDEILGRIAENEKGVEELITNISSNTSNYIMYRDTVVQWRTVHWIQTERTAISETAIAVVDRRGVFLGFCCVLGVGVVVEVEVRSLNMWFYTNDTSYNDNIQQGMLFQVGPDWDYLPPNQTLGMGNDDQGFWALSAMTAAELNFPNPPLNGPQWLPLAQAVFNEYVYRYTLETLDSTNCNGGLRWQVNFFTNGYNYKNSISNGCFFNLGARLAKYTNNNTYAQWAETTWEWIEGIGLMQLQGYNESTVGNFSVDGEGAGGYVLWDGTDLWNNCTSINGIPYSYNAGIWLYGAATMYNYTNGSPLWANRTTQLLNATLNVFFNNASIALEPYCERLGLNLTVNPACTVDMYSFKAFLSRWLALTSQLAPFTAPIIAPYLSASAVAATKQCIGGANGRMYGGTGGDVGEFGGG</sequence>
<dbReference type="GO" id="GO:0009272">
    <property type="term" value="P:fungal-type cell wall biogenesis"/>
    <property type="evidence" value="ECO:0007669"/>
    <property type="project" value="TreeGrafter"/>
</dbReference>
<dbReference type="InterPro" id="IPR005198">
    <property type="entry name" value="Glyco_hydro_76"/>
</dbReference>
<dbReference type="PANTHER" id="PTHR12145:SF36">
    <property type="entry name" value="MANNAN ENDO-1,6-ALPHA-MANNOSIDASE DCW1"/>
    <property type="match status" value="1"/>
</dbReference>
<keyword evidence="6" id="KW-0325">Glycoprotein</keyword>
<evidence type="ECO:0000256" key="6">
    <source>
        <dbReference type="ARBA" id="ARBA00023180"/>
    </source>
</evidence>
<reference evidence="10 11" key="1">
    <citation type="submission" date="2020-03" db="EMBL/GenBank/DDBJ databases">
        <title>Draft Genome Sequence of Cudoniella acicularis.</title>
        <authorList>
            <person name="Buettner E."/>
            <person name="Kellner H."/>
        </authorList>
    </citation>
    <scope>NUCLEOTIDE SEQUENCE [LARGE SCALE GENOMIC DNA]</scope>
    <source>
        <strain evidence="10 11">DSM 108380</strain>
    </source>
</reference>
<comment type="similarity">
    <text evidence="2">Belongs to the glycosyl hydrolase 76 family.</text>
</comment>
<dbReference type="Pfam" id="PF03663">
    <property type="entry name" value="Glyco_hydro_76"/>
    <property type="match status" value="1"/>
</dbReference>
<feature type="compositionally biased region" description="Low complexity" evidence="8">
    <location>
        <begin position="68"/>
        <end position="91"/>
    </location>
</feature>
<feature type="compositionally biased region" description="Basic and acidic residues" evidence="8">
    <location>
        <begin position="30"/>
        <end position="54"/>
    </location>
</feature>
<dbReference type="GO" id="GO:0016052">
    <property type="term" value="P:carbohydrate catabolic process"/>
    <property type="evidence" value="ECO:0007669"/>
    <property type="project" value="InterPro"/>
</dbReference>
<keyword evidence="11" id="KW-1185">Reference proteome</keyword>
<dbReference type="Proteomes" id="UP000566819">
    <property type="component" value="Unassembled WGS sequence"/>
</dbReference>
<evidence type="ECO:0000256" key="1">
    <source>
        <dbReference type="ARBA" id="ARBA00001452"/>
    </source>
</evidence>
<evidence type="ECO:0000256" key="8">
    <source>
        <dbReference type="SAM" id="MobiDB-lite"/>
    </source>
</evidence>
<evidence type="ECO:0000256" key="9">
    <source>
        <dbReference type="SAM" id="Phobius"/>
    </source>
</evidence>
<dbReference type="Gene3D" id="1.50.10.20">
    <property type="match status" value="1"/>
</dbReference>
<dbReference type="InterPro" id="IPR008928">
    <property type="entry name" value="6-hairpin_glycosidase_sf"/>
</dbReference>
<dbReference type="PANTHER" id="PTHR12145">
    <property type="entry name" value="MANNAN ENDO-1,6-ALPHA-MANNOSIDASE DCW1"/>
    <property type="match status" value="1"/>
</dbReference>
<evidence type="ECO:0000313" key="11">
    <source>
        <dbReference type="Proteomes" id="UP000566819"/>
    </source>
</evidence>
<evidence type="ECO:0000256" key="7">
    <source>
        <dbReference type="ARBA" id="ARBA00023295"/>
    </source>
</evidence>
<dbReference type="AlphaFoldDB" id="A0A8H4VPB8"/>
<name>A0A8H4VPB8_9HELO</name>
<evidence type="ECO:0000256" key="4">
    <source>
        <dbReference type="ARBA" id="ARBA00022729"/>
    </source>
</evidence>
<keyword evidence="9" id="KW-0472">Membrane</keyword>
<keyword evidence="9" id="KW-0812">Transmembrane</keyword>
<evidence type="ECO:0000256" key="2">
    <source>
        <dbReference type="ARBA" id="ARBA00009699"/>
    </source>
</evidence>
<comment type="catalytic activity">
    <reaction evidence="1">
        <text>Random hydrolysis of (1-&gt;6)-alpha-D-mannosidic linkages in unbranched (1-&gt;6)-mannans.</text>
        <dbReference type="EC" id="3.2.1.101"/>
    </reaction>
</comment>
<dbReference type="InterPro" id="IPR014480">
    <property type="entry name" value="Mannan-1_6-alpha_mannosidase"/>
</dbReference>
<feature type="transmembrane region" description="Helical" evidence="9">
    <location>
        <begin position="372"/>
        <end position="391"/>
    </location>
</feature>
<keyword evidence="4" id="KW-0732">Signal</keyword>
<comment type="caution">
    <text evidence="10">The sequence shown here is derived from an EMBL/GenBank/DDBJ whole genome shotgun (WGS) entry which is preliminary data.</text>
</comment>
<evidence type="ECO:0000256" key="5">
    <source>
        <dbReference type="ARBA" id="ARBA00022801"/>
    </source>
</evidence>
<evidence type="ECO:0000313" key="10">
    <source>
        <dbReference type="EMBL" id="KAF4617052.1"/>
    </source>
</evidence>
<keyword evidence="7" id="KW-0326">Glycosidase</keyword>
<proteinExistence type="inferred from homology"/>
<dbReference type="EC" id="3.2.1.101" evidence="3"/>